<sequence>MISYTEITLIVIIRLNVVLFSYDIASNLRETVTANLRESGGAVTYEYDYNRLEKIIYPENPENNVTYTYGEAGADNYPSGRVVLQEDASGAQEFFYGPLGEVIKNIRTVIIPGHTEQTYVTEWEYDTWNRLMSMTYPDGEKVEYTYNAGGLLRSMKGKKQGYKFNYVEQLGYDKFGQRVFLEYGNGTKTTYSYEEDRRRLKNMNAKTSQGRDMMDNVYEYDKVNNILSLTNRAAVPSSDLMGGSSTYSYEYDDLYRLVSAEGNYTGSNEKHRYNLEMEYNTVGGILRKNQTHERSGGEGDSWVTQKRTTYDMTYEYGKEQPNAPVHIGDKSYQYDLNGNLTGWTHDVSGQRRNIVWDEENRIRSIMDNGAIHHYVYDASGTRVLKGKSQGQAVYKDGSHRSGSGNMGNFTVYVNPYIVLRSGSYTKHYYIESQRIVSKLGGGYDDAIENRAAGGDKVDYGAKNGKVWDGIVKNLKFLGENGEILTAGKSGKIPPGQLNGKGGNSGSASEPFQYYYHPDHLGSSSYITDASGEVYQHLEYMAFGETFVEEHSNTNRTPYLFNGKELDEETGLYYYGARYYDPKTSIFESIDRFAEKYPGLSNYSYAANNPVNYIDINGDSTFVVQRADGKYQVVGGNLQGDDNGIYTVDDKKLIGYSATPESFYFSEKDEWMGVIDPNDKSGKRFLNEQILKANLNEAEYAIHGYGKQKYDFKRTNGTSELKFNKPEEFYRGMPIMGDHDGLPIYASGRDIGNIAAGYVAGRNGNSWFTTRLLFDGLESFQKGSFSSESTSSQYAQKLGHSLGFQIFEKAELSRVPGNGHLNRKQINMNIITKSGL</sequence>
<dbReference type="Proteomes" id="UP001209885">
    <property type="component" value="Unassembled WGS sequence"/>
</dbReference>
<dbReference type="NCBIfam" id="TIGR03696">
    <property type="entry name" value="Rhs_assc_core"/>
    <property type="match status" value="1"/>
</dbReference>
<dbReference type="EMBL" id="JAPFQN010000005">
    <property type="protein sequence ID" value="MCX2743799.1"/>
    <property type="molecule type" value="Genomic_DNA"/>
</dbReference>
<dbReference type="InterPro" id="IPR031325">
    <property type="entry name" value="RHS_repeat"/>
</dbReference>
<protein>
    <submittedName>
        <fullName evidence="1">RHS repeat-associated core domain-containing protein</fullName>
    </submittedName>
</protein>
<gene>
    <name evidence="1" type="ORF">OO013_07980</name>
</gene>
<organism evidence="1 2">
    <name type="scientific">Mangrovivirga halotolerans</name>
    <dbReference type="NCBI Taxonomy" id="2993936"/>
    <lineage>
        <taxon>Bacteria</taxon>
        <taxon>Pseudomonadati</taxon>
        <taxon>Bacteroidota</taxon>
        <taxon>Cytophagia</taxon>
        <taxon>Cytophagales</taxon>
        <taxon>Mangrovivirgaceae</taxon>
        <taxon>Mangrovivirga</taxon>
    </lineage>
</organism>
<keyword evidence="2" id="KW-1185">Reference proteome</keyword>
<dbReference type="Gene3D" id="2.180.10.10">
    <property type="entry name" value="RHS repeat-associated core"/>
    <property type="match status" value="1"/>
</dbReference>
<dbReference type="Pfam" id="PF05593">
    <property type="entry name" value="RHS_repeat"/>
    <property type="match status" value="1"/>
</dbReference>
<evidence type="ECO:0000313" key="1">
    <source>
        <dbReference type="EMBL" id="MCX2743799.1"/>
    </source>
</evidence>
<evidence type="ECO:0000313" key="2">
    <source>
        <dbReference type="Proteomes" id="UP001209885"/>
    </source>
</evidence>
<accession>A0ABT3RQY8</accession>
<dbReference type="InterPro" id="IPR022385">
    <property type="entry name" value="Rhs_assc_core"/>
</dbReference>
<dbReference type="PANTHER" id="PTHR32305:SF15">
    <property type="entry name" value="PROTEIN RHSA-RELATED"/>
    <property type="match status" value="1"/>
</dbReference>
<dbReference type="RefSeq" id="WP_266056227.1">
    <property type="nucleotide sequence ID" value="NZ_JAPFQN010000005.1"/>
</dbReference>
<reference evidence="1 2" key="1">
    <citation type="submission" date="2022-11" db="EMBL/GenBank/DDBJ databases">
        <title>The characterization of three novel Bacteroidetes species and genomic analysis of their roles in tidal elemental geochemical cycles.</title>
        <authorList>
            <person name="Ma K."/>
        </authorList>
    </citation>
    <scope>NUCLEOTIDE SEQUENCE [LARGE SCALE GENOMIC DNA]</scope>
    <source>
        <strain evidence="1 2">M17</strain>
    </source>
</reference>
<name>A0ABT3RQY8_9BACT</name>
<comment type="caution">
    <text evidence="1">The sequence shown here is derived from an EMBL/GenBank/DDBJ whole genome shotgun (WGS) entry which is preliminary data.</text>
</comment>
<proteinExistence type="predicted"/>
<dbReference type="PANTHER" id="PTHR32305">
    <property type="match status" value="1"/>
</dbReference>
<dbReference type="InterPro" id="IPR050708">
    <property type="entry name" value="T6SS_VgrG/RHS"/>
</dbReference>